<reference evidence="3" key="1">
    <citation type="journal article" date="2019" name="Int. J. Syst. Evol. Microbiol.">
        <title>The Global Catalogue of Microorganisms (GCM) 10K type strain sequencing project: providing services to taxonomists for standard genome sequencing and annotation.</title>
        <authorList>
            <consortium name="The Broad Institute Genomics Platform"/>
            <consortium name="The Broad Institute Genome Sequencing Center for Infectious Disease"/>
            <person name="Wu L."/>
            <person name="Ma J."/>
        </authorList>
    </citation>
    <scope>NUCLEOTIDE SEQUENCE [LARGE SCALE GENOMIC DNA]</scope>
    <source>
        <strain evidence="3">KCTC 52924</strain>
    </source>
</reference>
<keyword evidence="3" id="KW-1185">Reference proteome</keyword>
<protein>
    <submittedName>
        <fullName evidence="2">Head GIN domain-containing protein</fullName>
    </submittedName>
</protein>
<dbReference type="Pfam" id="PF10988">
    <property type="entry name" value="DUF2807"/>
    <property type="match status" value="1"/>
</dbReference>
<proteinExistence type="predicted"/>
<organism evidence="2 3">
    <name type="scientific">Arenibacter antarcticus</name>
    <dbReference type="NCBI Taxonomy" id="2040469"/>
    <lineage>
        <taxon>Bacteria</taxon>
        <taxon>Pseudomonadati</taxon>
        <taxon>Bacteroidota</taxon>
        <taxon>Flavobacteriia</taxon>
        <taxon>Flavobacteriales</taxon>
        <taxon>Flavobacteriaceae</taxon>
        <taxon>Arenibacter</taxon>
    </lineage>
</organism>
<comment type="caution">
    <text evidence="2">The sequence shown here is derived from an EMBL/GenBank/DDBJ whole genome shotgun (WGS) entry which is preliminary data.</text>
</comment>
<dbReference type="Gene3D" id="2.160.20.120">
    <property type="match status" value="1"/>
</dbReference>
<sequence length="241" mass="25006">MTTLARITIALILALLFSSCGFDINFGNGKKGNGNIEEDQRTVSGDFSGVSASEGLDVYITQGTDYEILVEADENVIDLIATELKNGVLQIHTIKNIGRATKKIYVTLPEITVLKTSSGADLIAKSAVRAETIQLNASSGSELQIDDLNADKVSANTSSGADLKIAGQATTFYSNASSGSAIKASDLTTAVCRANASSGARITVNVTESLSADASSGADIQYTGNAKVEGKRSSSGSVRQL</sequence>
<dbReference type="EMBL" id="JBHUOK010000034">
    <property type="protein sequence ID" value="MFD2791845.1"/>
    <property type="molecule type" value="Genomic_DNA"/>
</dbReference>
<feature type="domain" description="Putative auto-transporter adhesin head GIN" evidence="1">
    <location>
        <begin position="46"/>
        <end position="226"/>
    </location>
</feature>
<dbReference type="RefSeq" id="WP_251808711.1">
    <property type="nucleotide sequence ID" value="NZ_CP166679.1"/>
</dbReference>
<evidence type="ECO:0000313" key="2">
    <source>
        <dbReference type="EMBL" id="MFD2791845.1"/>
    </source>
</evidence>
<evidence type="ECO:0000259" key="1">
    <source>
        <dbReference type="Pfam" id="PF10988"/>
    </source>
</evidence>
<gene>
    <name evidence="2" type="ORF">ACFS1K_18905</name>
</gene>
<accession>A0ABW5VMX6</accession>
<dbReference type="Proteomes" id="UP001597532">
    <property type="component" value="Unassembled WGS sequence"/>
</dbReference>
<name>A0ABW5VMX6_9FLAO</name>
<dbReference type="InterPro" id="IPR021255">
    <property type="entry name" value="DUF2807"/>
</dbReference>
<dbReference type="PROSITE" id="PS51257">
    <property type="entry name" value="PROKAR_LIPOPROTEIN"/>
    <property type="match status" value="1"/>
</dbReference>
<evidence type="ECO:0000313" key="3">
    <source>
        <dbReference type="Proteomes" id="UP001597532"/>
    </source>
</evidence>